<keyword evidence="1" id="KW-0732">Signal</keyword>
<protein>
    <recommendedName>
        <fullName evidence="4">DUF3617 family protein</fullName>
    </recommendedName>
</protein>
<dbReference type="InterPro" id="IPR022061">
    <property type="entry name" value="DUF3617"/>
</dbReference>
<dbReference type="Pfam" id="PF12276">
    <property type="entry name" value="DUF3617"/>
    <property type="match status" value="1"/>
</dbReference>
<proteinExistence type="predicted"/>
<dbReference type="RefSeq" id="WP_252112960.1">
    <property type="nucleotide sequence ID" value="NZ_JAMSHT010000001.1"/>
</dbReference>
<sequence length="137" mass="14861">MKRAITSTIGAVVLALGAGGLSASVSDQHGPPPRILDPVEPGLWEVTIPGSDARAQRLCLRDVSLLAQYTHRSNQCTRMTVSERGQTALVRYTCTEGGFGSTEVEVVTPRSLRLSTQGIHNGRPFNRTYLARRLRAC</sequence>
<gene>
    <name evidence="2" type="ORF">NDO55_04875</name>
</gene>
<dbReference type="AlphaFoldDB" id="A0A9X2EGN3"/>
<accession>A0A9X2EGN3</accession>
<feature type="chain" id="PRO_5040806592" description="DUF3617 family protein" evidence="1">
    <location>
        <begin position="24"/>
        <end position="137"/>
    </location>
</feature>
<dbReference type="Proteomes" id="UP001155128">
    <property type="component" value="Unassembled WGS sequence"/>
</dbReference>
<evidence type="ECO:0000256" key="1">
    <source>
        <dbReference type="SAM" id="SignalP"/>
    </source>
</evidence>
<dbReference type="EMBL" id="JAMSHT010000001">
    <property type="protein sequence ID" value="MCM8557150.1"/>
    <property type="molecule type" value="Genomic_DNA"/>
</dbReference>
<evidence type="ECO:0000313" key="3">
    <source>
        <dbReference type="Proteomes" id="UP001155128"/>
    </source>
</evidence>
<reference evidence="2" key="1">
    <citation type="submission" date="2022-06" db="EMBL/GenBank/DDBJ databases">
        <title>Sphingomicrobium sedimins sp. nov., a marine bacterium isolated from tidal flat.</title>
        <authorList>
            <person name="Kim C.-H."/>
            <person name="Yoo Y."/>
            <person name="Kim J.-J."/>
        </authorList>
    </citation>
    <scope>NUCLEOTIDE SEQUENCE</scope>
    <source>
        <strain evidence="2">GRR-S6-50</strain>
    </source>
</reference>
<keyword evidence="3" id="KW-1185">Reference proteome</keyword>
<comment type="caution">
    <text evidence="2">The sequence shown here is derived from an EMBL/GenBank/DDBJ whole genome shotgun (WGS) entry which is preliminary data.</text>
</comment>
<organism evidence="2 3">
    <name type="scientific">Sphingomicrobium sediminis</name>
    <dbReference type="NCBI Taxonomy" id="2950949"/>
    <lineage>
        <taxon>Bacteria</taxon>
        <taxon>Pseudomonadati</taxon>
        <taxon>Pseudomonadota</taxon>
        <taxon>Alphaproteobacteria</taxon>
        <taxon>Sphingomonadales</taxon>
        <taxon>Sphingomonadaceae</taxon>
        <taxon>Sphingomicrobium</taxon>
    </lineage>
</organism>
<evidence type="ECO:0008006" key="4">
    <source>
        <dbReference type="Google" id="ProtNLM"/>
    </source>
</evidence>
<evidence type="ECO:0000313" key="2">
    <source>
        <dbReference type="EMBL" id="MCM8557150.1"/>
    </source>
</evidence>
<feature type="signal peptide" evidence="1">
    <location>
        <begin position="1"/>
        <end position="23"/>
    </location>
</feature>
<name>A0A9X2EGN3_9SPHN</name>